<sequence>MSFEDRTLTAQTTGKEAHFALDEVFFSRTDDRGVIRAGNAVFSRVAKYPLEELLGAPHKIIRHPDMPRAVFQLLWDTIKGGGTVGAYVKNRASDGSFYWVFAIVTPCDGGYLSARIKPTSPLLRTVEKEYSRLRQAEQAEGLSPEDSAARLLDRLRELGFATYSDFAGHALAEELLARDAGLQRPAEARLAERRAMFSTAEQLVQETEALVQEFESMRTIPHNLRVIASRIEPAGGPVTVLSQNYSSMSREMSSWFEAHVWGKNSNFRAIRGTVTAAIFVEGLARILTECGHQLDQEDGSASTDIAREQAILSELTQTQFTKARASLQDVRFEAGRIQKACLTLHRHFMALTTTRVLCKIECARLGHVGESLNSIIDELGQFQDRISARLEKISELSAALACEDK</sequence>
<dbReference type="KEGG" id="lcae:K3721_04530"/>
<evidence type="ECO:0000313" key="2">
    <source>
        <dbReference type="EMBL" id="UWQ54801.1"/>
    </source>
</evidence>
<dbReference type="RefSeq" id="WP_259958686.1">
    <property type="nucleotide sequence ID" value="NZ_CP081064.1"/>
</dbReference>
<dbReference type="Gene3D" id="3.30.450.20">
    <property type="entry name" value="PAS domain"/>
    <property type="match status" value="1"/>
</dbReference>
<gene>
    <name evidence="2" type="ORF">K3721_04530</name>
</gene>
<feature type="domain" description="PAS fold-3" evidence="1">
    <location>
        <begin position="40"/>
        <end position="107"/>
    </location>
</feature>
<dbReference type="Pfam" id="PF08447">
    <property type="entry name" value="PAS_3"/>
    <property type="match status" value="1"/>
</dbReference>
<evidence type="ECO:0000313" key="3">
    <source>
        <dbReference type="Proteomes" id="UP001058713"/>
    </source>
</evidence>
<organism evidence="2 3">
    <name type="scientific">Leisingera caerulea</name>
    <name type="common">Phaeobacter caeruleus</name>
    <dbReference type="NCBI Taxonomy" id="506591"/>
    <lineage>
        <taxon>Bacteria</taxon>
        <taxon>Pseudomonadati</taxon>
        <taxon>Pseudomonadota</taxon>
        <taxon>Alphaproteobacteria</taxon>
        <taxon>Rhodobacterales</taxon>
        <taxon>Roseobacteraceae</taxon>
        <taxon>Leisingera</taxon>
    </lineage>
</organism>
<dbReference type="Proteomes" id="UP001058713">
    <property type="component" value="Chromosome"/>
</dbReference>
<dbReference type="InterPro" id="IPR013655">
    <property type="entry name" value="PAS_fold_3"/>
</dbReference>
<proteinExistence type="predicted"/>
<dbReference type="AlphaFoldDB" id="A0A9Q9LZ40"/>
<accession>A0A9Q9LZ40</accession>
<dbReference type="CDD" id="cd00130">
    <property type="entry name" value="PAS"/>
    <property type="match status" value="1"/>
</dbReference>
<dbReference type="InterPro" id="IPR000014">
    <property type="entry name" value="PAS"/>
</dbReference>
<dbReference type="EMBL" id="CP081070">
    <property type="protein sequence ID" value="UWQ54801.1"/>
    <property type="molecule type" value="Genomic_DNA"/>
</dbReference>
<dbReference type="SUPFAM" id="SSF55785">
    <property type="entry name" value="PYP-like sensor domain (PAS domain)"/>
    <property type="match status" value="1"/>
</dbReference>
<reference evidence="2" key="1">
    <citation type="submission" date="2021-08" db="EMBL/GenBank/DDBJ databases">
        <authorList>
            <person name="Nwanade C."/>
            <person name="Wang M."/>
            <person name="Masoudi A."/>
            <person name="Yu Z."/>
            <person name="Liu J."/>
        </authorList>
    </citation>
    <scope>NUCLEOTIDE SEQUENCE</scope>
    <source>
        <strain evidence="2">S122</strain>
    </source>
</reference>
<evidence type="ECO:0000259" key="1">
    <source>
        <dbReference type="Pfam" id="PF08447"/>
    </source>
</evidence>
<protein>
    <submittedName>
        <fullName evidence="2">PAS domain-containing protein</fullName>
    </submittedName>
</protein>
<name>A0A9Q9LZ40_LEICA</name>
<dbReference type="InterPro" id="IPR035965">
    <property type="entry name" value="PAS-like_dom_sf"/>
</dbReference>